<keyword evidence="2" id="KW-0067">ATP-binding</keyword>
<accession>A0A8H3LGJ5</accession>
<dbReference type="Proteomes" id="UP000615446">
    <property type="component" value="Unassembled WGS sequence"/>
</dbReference>
<dbReference type="Pfam" id="PF14214">
    <property type="entry name" value="Helitron_like_N"/>
    <property type="match status" value="1"/>
</dbReference>
<dbReference type="AlphaFoldDB" id="A0A8H3LGJ5"/>
<reference evidence="2" key="1">
    <citation type="submission" date="2019-10" db="EMBL/GenBank/DDBJ databases">
        <title>Conservation and host-specific expression of non-tandemly repeated heterogenous ribosome RNA gene in arbuscular mycorrhizal fungi.</title>
        <authorList>
            <person name="Maeda T."/>
            <person name="Kobayashi Y."/>
            <person name="Nakagawa T."/>
            <person name="Ezawa T."/>
            <person name="Yamaguchi K."/>
            <person name="Bino T."/>
            <person name="Nishimoto Y."/>
            <person name="Shigenobu S."/>
            <person name="Kawaguchi M."/>
        </authorList>
    </citation>
    <scope>NUCLEOTIDE SEQUENCE</scope>
    <source>
        <strain evidence="2">HR1</strain>
    </source>
</reference>
<organism evidence="2 3">
    <name type="scientific">Rhizophagus clarus</name>
    <dbReference type="NCBI Taxonomy" id="94130"/>
    <lineage>
        <taxon>Eukaryota</taxon>
        <taxon>Fungi</taxon>
        <taxon>Fungi incertae sedis</taxon>
        <taxon>Mucoromycota</taxon>
        <taxon>Glomeromycotina</taxon>
        <taxon>Glomeromycetes</taxon>
        <taxon>Glomerales</taxon>
        <taxon>Glomeraceae</taxon>
        <taxon>Rhizophagus</taxon>
    </lineage>
</organism>
<keyword evidence="2" id="KW-0347">Helicase</keyword>
<feature type="domain" description="Helitron helicase-like" evidence="1">
    <location>
        <begin position="300"/>
        <end position="422"/>
    </location>
</feature>
<dbReference type="InterPro" id="IPR025476">
    <property type="entry name" value="Helitron_helicase-like"/>
</dbReference>
<dbReference type="EMBL" id="BLAL01000156">
    <property type="protein sequence ID" value="GES85562.1"/>
    <property type="molecule type" value="Genomic_DNA"/>
</dbReference>
<evidence type="ECO:0000313" key="2">
    <source>
        <dbReference type="EMBL" id="GES85562.1"/>
    </source>
</evidence>
<dbReference type="GO" id="GO:0004386">
    <property type="term" value="F:helicase activity"/>
    <property type="evidence" value="ECO:0007669"/>
    <property type="project" value="UniProtKB-KW"/>
</dbReference>
<gene>
    <name evidence="2" type="ORF">RCL2_001266600</name>
</gene>
<comment type="caution">
    <text evidence="2">The sequence shown here is derived from an EMBL/GenBank/DDBJ whole genome shotgun (WGS) entry which is preliminary data.</text>
</comment>
<evidence type="ECO:0000259" key="1">
    <source>
        <dbReference type="Pfam" id="PF14214"/>
    </source>
</evidence>
<sequence>MSYHRFNIYRFQTYDLSDLHLQELPAIPHISISDSQSSQYNSLQNSSIISTPYFSQPIIPLPPWRPSTRLRKLHTHFQNTILSQCICLPCAYCGILVYPTKAKWDTYDEVYLYPLEKNLQNINVYIREQDSTCRNLDANKYTEYRTLVGNMEFSKNMHALKLYSELCAAANWLKQHNKYLKPFARLITATSLHNESYRNPFPIATHLSSDISAPSFQEGDIVLLSADFPTEIHNEDFYYTHLMAGFVQMPTTALPLSFDNPDLEPLLFPDLFPDGNGHFFDQNTVVSENDSLKTETYGKYIKHRLLCVDSHFDLHPYWPHYSYLRLEKLRNHQNTMRLWRQKQSDKIYRPPTAAELITHSVYSGKRTIDETKTTTLPSFIRTGNTYFNEKLLHINAMIREYKLPSLFITLTAAESKWTHLKDMGDAPHTHSVLWVEKSIDEMIAENLIRSDLPNPNTKPELCQLVLAHQIHTCSPKKCGGPAPPGQVCKKKFPRPYSLITYYNPNESRYIYRCITEKDRWVVSYHPATLLIWNAHMNIQYVSNKNLGKYLTKYVVKSEPLYVFNISEGDKYHEHIVARRLSSMECMYLLLGEAICTSSVQVKYLPTESPTTRSRAIRPISTIMDDDDDPYWKDTIEKYFA</sequence>
<protein>
    <submittedName>
        <fullName evidence="2">Pif1-like helicase domain-containing protein</fullName>
    </submittedName>
</protein>
<keyword evidence="2" id="KW-0378">Hydrolase</keyword>
<dbReference type="OrthoDB" id="2445660at2759"/>
<proteinExistence type="predicted"/>
<name>A0A8H3LGJ5_9GLOM</name>
<keyword evidence="2" id="KW-0547">Nucleotide-binding</keyword>
<evidence type="ECO:0000313" key="3">
    <source>
        <dbReference type="Proteomes" id="UP000615446"/>
    </source>
</evidence>